<reference evidence="1" key="1">
    <citation type="submission" date="2022-07" db="EMBL/GenBank/DDBJ databases">
        <title>Phylogenomic reconstructions and comparative analyses of Kickxellomycotina fungi.</title>
        <authorList>
            <person name="Reynolds N.K."/>
            <person name="Stajich J.E."/>
            <person name="Barry K."/>
            <person name="Grigoriev I.V."/>
            <person name="Crous P."/>
            <person name="Smith M.E."/>
        </authorList>
    </citation>
    <scope>NUCLEOTIDE SEQUENCE</scope>
    <source>
        <strain evidence="1">NRRL 5244</strain>
    </source>
</reference>
<keyword evidence="2" id="KW-1185">Reference proteome</keyword>
<sequence>MKFISFAIAAAATTFSAVSARPIQRRANNCVFPWATNNTDNVVPITPSSKNAGWAMSPDQECTPGSWCPYACAPGYYSAQWDPAALLYNGAGSMNGGMYCDQNGALSKPFTDRAYCLPSMMNAYIENKLSQSVSACQTVYPGNEAMIIPSVAKASSKVDLNIVPKTYWLGVSSQFYVNLAGSNATQCVWGNDDKPVGNWAPYIFGGGQAKDGNTYISVQFNPLYTAKGYKVSDAYNVRIECESGFCNFPAGGECKCEGGKCSIDNGCT</sequence>
<name>A0ACC1J5L0_9FUNG</name>
<dbReference type="EMBL" id="JANBPW010003158">
    <property type="protein sequence ID" value="KAJ1938479.1"/>
    <property type="molecule type" value="Genomic_DNA"/>
</dbReference>
<dbReference type="Proteomes" id="UP001150603">
    <property type="component" value="Unassembled WGS sequence"/>
</dbReference>
<accession>A0ACC1J5L0</accession>
<proteinExistence type="predicted"/>
<protein>
    <submittedName>
        <fullName evidence="1">Uncharacterized protein</fullName>
    </submittedName>
</protein>
<organism evidence="1 2">
    <name type="scientific">Linderina macrospora</name>
    <dbReference type="NCBI Taxonomy" id="4868"/>
    <lineage>
        <taxon>Eukaryota</taxon>
        <taxon>Fungi</taxon>
        <taxon>Fungi incertae sedis</taxon>
        <taxon>Zoopagomycota</taxon>
        <taxon>Kickxellomycotina</taxon>
        <taxon>Kickxellomycetes</taxon>
        <taxon>Kickxellales</taxon>
        <taxon>Kickxellaceae</taxon>
        <taxon>Linderina</taxon>
    </lineage>
</organism>
<evidence type="ECO:0000313" key="1">
    <source>
        <dbReference type="EMBL" id="KAJ1938479.1"/>
    </source>
</evidence>
<feature type="non-terminal residue" evidence="1">
    <location>
        <position position="268"/>
    </location>
</feature>
<gene>
    <name evidence="1" type="ORF">FBU59_004423</name>
</gene>
<evidence type="ECO:0000313" key="2">
    <source>
        <dbReference type="Proteomes" id="UP001150603"/>
    </source>
</evidence>
<comment type="caution">
    <text evidence="1">The sequence shown here is derived from an EMBL/GenBank/DDBJ whole genome shotgun (WGS) entry which is preliminary data.</text>
</comment>